<keyword evidence="8 9" id="KW-0472">Membrane</keyword>
<reference evidence="11" key="1">
    <citation type="submission" date="2018-04" db="EMBL/GenBank/DDBJ databases">
        <authorList>
            <person name="Cornet L."/>
        </authorList>
    </citation>
    <scope>NUCLEOTIDE SEQUENCE [LARGE SCALE GENOMIC DNA]</scope>
</reference>
<dbReference type="GO" id="GO:0015979">
    <property type="term" value="P:photosynthesis"/>
    <property type="evidence" value="ECO:0007669"/>
    <property type="project" value="UniProtKB-UniRule"/>
</dbReference>
<comment type="subcellular location">
    <subcellularLocation>
        <location evidence="9">Cellular thylakoid membrane</location>
        <topology evidence="9">Multi-pass membrane protein</topology>
    </subcellularLocation>
    <subcellularLocation>
        <location evidence="2">Membrane</location>
        <topology evidence="2">Multi-pass membrane protein</topology>
    </subcellularLocation>
</comment>
<keyword evidence="5 9" id="KW-0602">Photosynthesis</keyword>
<dbReference type="NCBIfam" id="NF002712">
    <property type="entry name" value="PRK02542.1"/>
    <property type="match status" value="1"/>
</dbReference>
<evidence type="ECO:0000256" key="6">
    <source>
        <dbReference type="ARBA" id="ARBA00022692"/>
    </source>
</evidence>
<proteinExistence type="inferred from homology"/>
<dbReference type="Pfam" id="PF02392">
    <property type="entry name" value="Ycf4"/>
    <property type="match status" value="1"/>
</dbReference>
<evidence type="ECO:0000256" key="2">
    <source>
        <dbReference type="ARBA" id="ARBA00004141"/>
    </source>
</evidence>
<evidence type="ECO:0000256" key="7">
    <source>
        <dbReference type="ARBA" id="ARBA00022989"/>
    </source>
</evidence>
<evidence type="ECO:0000256" key="3">
    <source>
        <dbReference type="ARBA" id="ARBA00008198"/>
    </source>
</evidence>
<keyword evidence="7 9" id="KW-1133">Transmembrane helix</keyword>
<keyword evidence="6 9" id="KW-0812">Transmembrane</keyword>
<comment type="caution">
    <text evidence="10">The sequence shown here is derived from an EMBL/GenBank/DDBJ whole genome shotgun (WGS) entry which is preliminary data.</text>
</comment>
<protein>
    <recommendedName>
        <fullName evidence="4 9">Photosystem I assembly protein Ycf4</fullName>
    </recommendedName>
</protein>
<evidence type="ECO:0000256" key="1">
    <source>
        <dbReference type="ARBA" id="ARBA00002862"/>
    </source>
</evidence>
<comment type="function">
    <text evidence="1 9">Seems to be required for the assembly of the photosystem I complex.</text>
</comment>
<name>A0A2W4TUM0_9CYAN</name>
<dbReference type="AlphaFoldDB" id="A0A2W4TUM0"/>
<evidence type="ECO:0000256" key="9">
    <source>
        <dbReference type="HAMAP-Rule" id="MF_00437"/>
    </source>
</evidence>
<accession>A0A2W4TUM0</accession>
<sequence length="201" mass="21829">MTVSKTSAASSSGKNFGKSSGKTLLRQEILGARRLSNYFWAAVTAVGGLGFFLAGISSFLNTNLLPFSDLPAQLVFIPQGIAMGFYGTAALLLCLYLCLIVIWNVGGGYNEFNKESGDARIFRQGFPGKNREIELIYPLKDLLAVRAEIKEGLNPKRSLYLRVKGKGDLPLTRVGQPISLAELENKGAELARFLQVPLEGL</sequence>
<evidence type="ECO:0000256" key="5">
    <source>
        <dbReference type="ARBA" id="ARBA00022531"/>
    </source>
</evidence>
<comment type="similarity">
    <text evidence="3 9">Belongs to the Ycf4 family.</text>
</comment>
<gene>
    <name evidence="9" type="primary">ycf4</name>
    <name evidence="10" type="ORF">DCF25_17090</name>
</gene>
<evidence type="ECO:0000256" key="4">
    <source>
        <dbReference type="ARBA" id="ARBA00015395"/>
    </source>
</evidence>
<dbReference type="EMBL" id="QBMC01000140">
    <property type="protein sequence ID" value="PZO12756.1"/>
    <property type="molecule type" value="Genomic_DNA"/>
</dbReference>
<keyword evidence="9" id="KW-0793">Thylakoid</keyword>
<evidence type="ECO:0000256" key="8">
    <source>
        <dbReference type="ARBA" id="ARBA00023136"/>
    </source>
</evidence>
<feature type="transmembrane region" description="Helical" evidence="9">
    <location>
        <begin position="38"/>
        <end position="60"/>
    </location>
</feature>
<dbReference type="InterPro" id="IPR003359">
    <property type="entry name" value="PSI_Ycf4_assembly"/>
</dbReference>
<organism evidence="10 11">
    <name type="scientific">Leptolyngbya foveolarum</name>
    <dbReference type="NCBI Taxonomy" id="47253"/>
    <lineage>
        <taxon>Bacteria</taxon>
        <taxon>Bacillati</taxon>
        <taxon>Cyanobacteriota</taxon>
        <taxon>Cyanophyceae</taxon>
        <taxon>Leptolyngbyales</taxon>
        <taxon>Leptolyngbyaceae</taxon>
        <taxon>Leptolyngbya group</taxon>
        <taxon>Leptolyngbya</taxon>
    </lineage>
</organism>
<evidence type="ECO:0000313" key="11">
    <source>
        <dbReference type="Proteomes" id="UP000249354"/>
    </source>
</evidence>
<evidence type="ECO:0000313" key="10">
    <source>
        <dbReference type="EMBL" id="PZO12756.1"/>
    </source>
</evidence>
<reference evidence="10 11" key="2">
    <citation type="submission" date="2018-06" db="EMBL/GenBank/DDBJ databases">
        <title>Metagenomic assembly of (sub)arctic Cyanobacteria and their associated microbiome from non-axenic cultures.</title>
        <authorList>
            <person name="Baurain D."/>
        </authorList>
    </citation>
    <scope>NUCLEOTIDE SEQUENCE [LARGE SCALE GENOMIC DNA]</scope>
    <source>
        <strain evidence="10">ULC129bin1</strain>
    </source>
</reference>
<dbReference type="HAMAP" id="MF_00437">
    <property type="entry name" value="Ycf4"/>
    <property type="match status" value="1"/>
</dbReference>
<dbReference type="Proteomes" id="UP000249354">
    <property type="component" value="Unassembled WGS sequence"/>
</dbReference>
<dbReference type="GO" id="GO:0031676">
    <property type="term" value="C:plasma membrane-derived thylakoid membrane"/>
    <property type="evidence" value="ECO:0007669"/>
    <property type="project" value="UniProtKB-SubCell"/>
</dbReference>
<feature type="transmembrane region" description="Helical" evidence="9">
    <location>
        <begin position="80"/>
        <end position="105"/>
    </location>
</feature>
<dbReference type="GO" id="GO:0009522">
    <property type="term" value="C:photosystem I"/>
    <property type="evidence" value="ECO:0007669"/>
    <property type="project" value="InterPro"/>
</dbReference>